<reference evidence="4" key="1">
    <citation type="submission" date="2019-11" db="EMBL/GenBank/DDBJ databases">
        <title>The complete genome sequence of Saccharopolyspora sp. E2A.</title>
        <authorList>
            <person name="Zhang G."/>
        </authorList>
    </citation>
    <scope>NUCLEOTIDE SEQUENCE [LARGE SCALE GENOMIC DNA]</scope>
    <source>
        <strain evidence="4">E2A</strain>
    </source>
</reference>
<feature type="transmembrane region" description="Helical" evidence="2">
    <location>
        <begin position="93"/>
        <end position="110"/>
    </location>
</feature>
<dbReference type="RefSeq" id="WP_154077723.1">
    <property type="nucleotide sequence ID" value="NZ_CP045929.1"/>
</dbReference>
<evidence type="ECO:0000313" key="3">
    <source>
        <dbReference type="EMBL" id="QGK71147.1"/>
    </source>
</evidence>
<keyword evidence="2" id="KW-0812">Transmembrane</keyword>
<evidence type="ECO:0000313" key="4">
    <source>
        <dbReference type="Proteomes" id="UP000371041"/>
    </source>
</evidence>
<protein>
    <submittedName>
        <fullName evidence="3">Uncharacterized protein</fullName>
    </submittedName>
</protein>
<feature type="compositionally biased region" description="Polar residues" evidence="1">
    <location>
        <begin position="22"/>
        <end position="35"/>
    </location>
</feature>
<dbReference type="AlphaFoldDB" id="A0A5Q3QJZ5"/>
<dbReference type="EMBL" id="CP045929">
    <property type="protein sequence ID" value="QGK71147.1"/>
    <property type="molecule type" value="Genomic_DNA"/>
</dbReference>
<keyword evidence="4" id="KW-1185">Reference proteome</keyword>
<proteinExistence type="predicted"/>
<dbReference type="Proteomes" id="UP000371041">
    <property type="component" value="Chromosome"/>
</dbReference>
<organism evidence="3 4">
    <name type="scientific">Allosaccharopolyspora coralli</name>
    <dbReference type="NCBI Taxonomy" id="2665642"/>
    <lineage>
        <taxon>Bacteria</taxon>
        <taxon>Bacillati</taxon>
        <taxon>Actinomycetota</taxon>
        <taxon>Actinomycetes</taxon>
        <taxon>Pseudonocardiales</taxon>
        <taxon>Pseudonocardiaceae</taxon>
        <taxon>Allosaccharopolyspora</taxon>
    </lineage>
</organism>
<feature type="region of interest" description="Disordered" evidence="1">
    <location>
        <begin position="1"/>
        <end position="53"/>
    </location>
</feature>
<evidence type="ECO:0000256" key="2">
    <source>
        <dbReference type="SAM" id="Phobius"/>
    </source>
</evidence>
<feature type="transmembrane region" description="Helical" evidence="2">
    <location>
        <begin position="68"/>
        <end position="87"/>
    </location>
</feature>
<keyword evidence="2" id="KW-0472">Membrane</keyword>
<accession>A0A5Q3QJZ5</accession>
<gene>
    <name evidence="3" type="ORF">GIY23_17930</name>
</gene>
<dbReference type="KEGG" id="sace:GIY23_17930"/>
<sequence length="243" mass="27095">MKWKPGGWQRADAVDPERATTPRRTSPYAEQQTRAYSPPSPPQQQPQRTMISSEARDVDVSAASFRNLLVGGGLSGFGVVVCAAVLVDGGGPWLWVAQLLTFVVFLYFVASSRGVLSSRGFLFDGSGFYARTRGEVCGVAWSEISAVGIGTLPMIEHKRPVHPERRRALEVYPADPGFGERHPELDRWLVEDRPPMQGLPGVRYRFHLPPMNRMPRDLERAVQAFASRKWVGQYRRHTPPPGS</sequence>
<evidence type="ECO:0000256" key="1">
    <source>
        <dbReference type="SAM" id="MobiDB-lite"/>
    </source>
</evidence>
<name>A0A5Q3QJZ5_9PSEU</name>
<keyword evidence="2" id="KW-1133">Transmembrane helix</keyword>